<dbReference type="KEGG" id="cad:Curi_c21050"/>
<evidence type="ECO:0000256" key="3">
    <source>
        <dbReference type="ARBA" id="ARBA00005708"/>
    </source>
</evidence>
<proteinExistence type="inferred from homology"/>
<dbReference type="FunFam" id="3.30.1130.10:FF:000003">
    <property type="entry name" value="7,8-dihydroneopterin aldolase"/>
    <property type="match status" value="1"/>
</dbReference>
<dbReference type="SMART" id="SM00905">
    <property type="entry name" value="FolB"/>
    <property type="match status" value="1"/>
</dbReference>
<dbReference type="GO" id="GO:0004150">
    <property type="term" value="F:dihydroneopterin aldolase activity"/>
    <property type="evidence" value="ECO:0007669"/>
    <property type="project" value="UniProtKB-UniRule"/>
</dbReference>
<dbReference type="eggNOG" id="COG1539">
    <property type="taxonomic scope" value="Bacteria"/>
</dbReference>
<dbReference type="NCBIfam" id="TIGR00525">
    <property type="entry name" value="folB"/>
    <property type="match status" value="1"/>
</dbReference>
<dbReference type="OrthoDB" id="9808041at2"/>
<comment type="catalytic activity">
    <reaction evidence="1 6">
        <text>7,8-dihydroneopterin = 6-hydroxymethyl-7,8-dihydropterin + glycolaldehyde</text>
        <dbReference type="Rhea" id="RHEA:10540"/>
        <dbReference type="ChEBI" id="CHEBI:17001"/>
        <dbReference type="ChEBI" id="CHEBI:17071"/>
        <dbReference type="ChEBI" id="CHEBI:44841"/>
        <dbReference type="EC" id="4.1.2.25"/>
    </reaction>
</comment>
<dbReference type="STRING" id="1128398.Curi_c21050"/>
<dbReference type="RefSeq" id="WP_014968245.1">
    <property type="nucleotide sequence ID" value="NC_018664.1"/>
</dbReference>
<dbReference type="Proteomes" id="UP000006094">
    <property type="component" value="Chromosome"/>
</dbReference>
<dbReference type="PANTHER" id="PTHR42844">
    <property type="entry name" value="DIHYDRONEOPTERIN ALDOLASE 1-RELATED"/>
    <property type="match status" value="1"/>
</dbReference>
<comment type="pathway">
    <text evidence="2 6">Cofactor biosynthesis; tetrahydrofolate biosynthesis; 2-amino-4-hydroxy-6-hydroxymethyl-7,8-dihydropteridine diphosphate from 7,8-dihydroneopterin triphosphate: step 3/4.</text>
</comment>
<dbReference type="InterPro" id="IPR006157">
    <property type="entry name" value="FolB_dom"/>
</dbReference>
<dbReference type="CDD" id="cd00534">
    <property type="entry name" value="DHNA_DHNTPE"/>
    <property type="match status" value="1"/>
</dbReference>
<evidence type="ECO:0000313" key="9">
    <source>
        <dbReference type="Proteomes" id="UP000006094"/>
    </source>
</evidence>
<reference evidence="8 9" key="1">
    <citation type="journal article" date="2012" name="PLoS ONE">
        <title>The purine-utilizing bacterium Clostridium acidurici 9a: a genome-guided metabolic reconsideration.</title>
        <authorList>
            <person name="Hartwich K."/>
            <person name="Poehlein A."/>
            <person name="Daniel R."/>
        </authorList>
    </citation>
    <scope>NUCLEOTIDE SEQUENCE [LARGE SCALE GENOMIC DNA]</scope>
    <source>
        <strain evidence="9">ATCC 7906 / DSM 604 / BCRC 14475 / CIP 104303 / KCTC 5404 / NCIMB 10678 / 9a</strain>
    </source>
</reference>
<dbReference type="UniPathway" id="UPA00077">
    <property type="reaction ID" value="UER00154"/>
</dbReference>
<dbReference type="PANTHER" id="PTHR42844:SF1">
    <property type="entry name" value="DIHYDRONEOPTERIN ALDOLASE 1-RELATED"/>
    <property type="match status" value="1"/>
</dbReference>
<accession>K0B0Q8</accession>
<protein>
    <recommendedName>
        <fullName evidence="6">7,8-dihydroneopterin aldolase</fullName>
        <ecNumber evidence="6">4.1.2.25</ecNumber>
    </recommendedName>
</protein>
<comment type="similarity">
    <text evidence="3 6">Belongs to the DHNA family.</text>
</comment>
<keyword evidence="4 6" id="KW-0289">Folate biosynthesis</keyword>
<dbReference type="Gene3D" id="3.30.1130.10">
    <property type="match status" value="1"/>
</dbReference>
<gene>
    <name evidence="8" type="primary">folB</name>
    <name evidence="8" type="ordered locus">Curi_c21050</name>
</gene>
<dbReference type="InterPro" id="IPR006156">
    <property type="entry name" value="Dihydroneopterin_aldolase"/>
</dbReference>
<evidence type="ECO:0000256" key="4">
    <source>
        <dbReference type="ARBA" id="ARBA00022909"/>
    </source>
</evidence>
<dbReference type="NCBIfam" id="TIGR00526">
    <property type="entry name" value="folB_dom"/>
    <property type="match status" value="1"/>
</dbReference>
<dbReference type="GO" id="GO:0046656">
    <property type="term" value="P:folic acid biosynthetic process"/>
    <property type="evidence" value="ECO:0007669"/>
    <property type="project" value="UniProtKB-UniRule"/>
</dbReference>
<evidence type="ECO:0000313" key="8">
    <source>
        <dbReference type="EMBL" id="AFS79109.1"/>
    </source>
</evidence>
<comment type="function">
    <text evidence="6">Catalyzes the conversion of 7,8-dihydroneopterin to 6-hydroxymethyl-7,8-dihydropterin.</text>
</comment>
<dbReference type="EMBL" id="CP003326">
    <property type="protein sequence ID" value="AFS79109.1"/>
    <property type="molecule type" value="Genomic_DNA"/>
</dbReference>
<evidence type="ECO:0000256" key="5">
    <source>
        <dbReference type="ARBA" id="ARBA00023239"/>
    </source>
</evidence>
<dbReference type="InterPro" id="IPR043133">
    <property type="entry name" value="GTP-CH-I_C/QueF"/>
</dbReference>
<evidence type="ECO:0000259" key="7">
    <source>
        <dbReference type="SMART" id="SM00905"/>
    </source>
</evidence>
<feature type="domain" description="Dihydroneopterin aldolase/epimerase" evidence="7">
    <location>
        <begin position="4"/>
        <end position="117"/>
    </location>
</feature>
<dbReference type="GO" id="GO:0046654">
    <property type="term" value="P:tetrahydrofolate biosynthetic process"/>
    <property type="evidence" value="ECO:0007669"/>
    <property type="project" value="UniProtKB-UniRule"/>
</dbReference>
<dbReference type="PATRIC" id="fig|1128398.3.peg.2172"/>
<dbReference type="AlphaFoldDB" id="K0B0Q8"/>
<dbReference type="Pfam" id="PF02152">
    <property type="entry name" value="FolB"/>
    <property type="match status" value="1"/>
</dbReference>
<sequence>MDRVIMENLGFYGYHGVMSEETTLGQKFFVDIEIYSDLSKAGKTDNVEDTIHYGEVYELVKDIVENKRFKLIEALAENIAASVLNNFSKVEEINVRIKKPEAPVPGIYDYFGVEIRRSRNE</sequence>
<keyword evidence="5 6" id="KW-0456">Lyase</keyword>
<dbReference type="SUPFAM" id="SSF55620">
    <property type="entry name" value="Tetrahydrobiopterin biosynthesis enzymes-like"/>
    <property type="match status" value="1"/>
</dbReference>
<evidence type="ECO:0000256" key="6">
    <source>
        <dbReference type="RuleBase" id="RU362079"/>
    </source>
</evidence>
<evidence type="ECO:0000256" key="2">
    <source>
        <dbReference type="ARBA" id="ARBA00005013"/>
    </source>
</evidence>
<name>K0B0Q8_GOTA9</name>
<dbReference type="EC" id="4.1.2.25" evidence="6"/>
<dbReference type="HOGENOM" id="CLU_112632_1_3_9"/>
<dbReference type="GO" id="GO:0005737">
    <property type="term" value="C:cytoplasm"/>
    <property type="evidence" value="ECO:0007669"/>
    <property type="project" value="TreeGrafter"/>
</dbReference>
<keyword evidence="9" id="KW-1185">Reference proteome</keyword>
<organism evidence="8 9">
    <name type="scientific">Gottschalkia acidurici (strain ATCC 7906 / DSM 604 / BCRC 14475 / CIP 104303 / KCTC 5404 / NCIMB 10678 / 9a)</name>
    <name type="common">Clostridium acidurici</name>
    <dbReference type="NCBI Taxonomy" id="1128398"/>
    <lineage>
        <taxon>Bacteria</taxon>
        <taxon>Bacillati</taxon>
        <taxon>Bacillota</taxon>
        <taxon>Tissierellia</taxon>
        <taxon>Tissierellales</taxon>
        <taxon>Gottschalkiaceae</taxon>
        <taxon>Gottschalkia</taxon>
    </lineage>
</organism>
<evidence type="ECO:0000256" key="1">
    <source>
        <dbReference type="ARBA" id="ARBA00001353"/>
    </source>
</evidence>